<dbReference type="GO" id="GO:0005634">
    <property type="term" value="C:nucleus"/>
    <property type="evidence" value="ECO:0007669"/>
    <property type="project" value="TreeGrafter"/>
</dbReference>
<dbReference type="GO" id="GO:0004594">
    <property type="term" value="F:pantothenate kinase activity"/>
    <property type="evidence" value="ECO:0007669"/>
    <property type="project" value="TreeGrafter"/>
</dbReference>
<feature type="region of interest" description="Disordered" evidence="5">
    <location>
        <begin position="647"/>
        <end position="677"/>
    </location>
</feature>
<dbReference type="InterPro" id="IPR004567">
    <property type="entry name" value="Type_II_PanK"/>
</dbReference>
<feature type="compositionally biased region" description="Polar residues" evidence="5">
    <location>
        <begin position="656"/>
        <end position="667"/>
    </location>
</feature>
<sequence length="815" mass="86619">MAAAPAAKTPLPGAFTPLPTVQTPVASAVDISVNTRGATLLPEEGSHPDQRDSRAIYLPNHVEGVSHIAVDIGGSLAKLVYFTRAPDEPGASELQAAAKSASAKSSLDSSYGTGRSLSVSSDRTSTPPLGGTSPGSTPFRAGTPVASGTLTPTSLHRPKALQASFLERRSLPPVLPGGRLNFVKFETEHIDQCVSFLSELLTLSAKANGVSLEQMRRGVKLTATGGGAHMYKELFERELGIEVQREDEMSCLITGLNFITLIPDEVFWLSDELVEQFRGSDGQRASFAANLDPSSAASQLPRPSPNPPSYQLSFDSSPSPKLPCLLVNIGSGVSIIRVDEYGAFERVSGTSLGGGTLWGLLSLLTGAGSFDEMLALTEEGDNARVDMLVGDIYGQVGYNTLGLKSTTIASSFGKVFRRQSSEESGDEEDGPLNRDRAPGVKSGPSEGEEEETREHAQERRNRERKRKQQAFRPEDICKSLLYAISNNIGQIAYMNAEKYGLDRIYFSGCFIRGHHATINTLSYAIRFWSKGTKRALFLRHEGYLGAVGAWIRQVGGEGSAPITANGSSAPKTADGYPFPTRPEPVRTTSSHSTFASASHAGLEPSPMVDFSAADEESEEKILTNLEKLNVADRAIIEPLLQPKSASEAVQARMGASKNQSGTSTPTPASVAAPSVQATPSQASRAAAMSASAQDDWMSLVSGVYAAEQLRAQADQAGPRSNAGQPTALVNGGGKEEEGEEEEVAEDEDDEDADVDEDAILRQLVVANPEVAELLGRLDDANGAADGLERRLDGLLESLDGILERTQVNSDGPGRD</sequence>
<dbReference type="Gene3D" id="3.30.420.510">
    <property type="match status" value="1"/>
</dbReference>
<evidence type="ECO:0000256" key="5">
    <source>
        <dbReference type="SAM" id="MobiDB-lite"/>
    </source>
</evidence>
<dbReference type="Gene3D" id="3.30.420.40">
    <property type="match status" value="1"/>
</dbReference>
<feature type="coiled-coil region" evidence="4">
    <location>
        <begin position="770"/>
        <end position="804"/>
    </location>
</feature>
<dbReference type="PANTHER" id="PTHR12280">
    <property type="entry name" value="PANTOTHENATE KINASE"/>
    <property type="match status" value="1"/>
</dbReference>
<dbReference type="FunFam" id="3.30.420.40:FF:000115">
    <property type="entry name" value="Pantothenate kinase PanK"/>
    <property type="match status" value="1"/>
</dbReference>
<feature type="region of interest" description="Disordered" evidence="5">
    <location>
        <begin position="102"/>
        <end position="153"/>
    </location>
</feature>
<dbReference type="Proteomes" id="UP001176521">
    <property type="component" value="Unassembled WGS sequence"/>
</dbReference>
<dbReference type="CDD" id="cd24123">
    <property type="entry name" value="ASKHA_NBD_PanK-II_Pank4"/>
    <property type="match status" value="1"/>
</dbReference>
<evidence type="ECO:0000313" key="7">
    <source>
        <dbReference type="Proteomes" id="UP001176521"/>
    </source>
</evidence>
<keyword evidence="1" id="KW-0547">Nucleotide-binding</keyword>
<evidence type="ECO:0008006" key="8">
    <source>
        <dbReference type="Google" id="ProtNLM"/>
    </source>
</evidence>
<dbReference type="GO" id="GO:0015937">
    <property type="term" value="P:coenzyme A biosynthetic process"/>
    <property type="evidence" value="ECO:0007669"/>
    <property type="project" value="UniProtKB-KW"/>
</dbReference>
<protein>
    <recommendedName>
        <fullName evidence="8">Pantothenate kinase</fullName>
    </recommendedName>
</protein>
<evidence type="ECO:0000256" key="1">
    <source>
        <dbReference type="ARBA" id="ARBA00022741"/>
    </source>
</evidence>
<gene>
    <name evidence="6" type="ORF">OC842_004148</name>
</gene>
<feature type="region of interest" description="Disordered" evidence="5">
    <location>
        <begin position="294"/>
        <end position="315"/>
    </location>
</feature>
<reference evidence="6" key="1">
    <citation type="journal article" date="2023" name="PhytoFront">
        <title>Draft Genome Resources of Seven Strains of Tilletia horrida, Causal Agent of Kernel Smut of Rice.</title>
        <authorList>
            <person name="Khanal S."/>
            <person name="Antony Babu S."/>
            <person name="Zhou X.G."/>
        </authorList>
    </citation>
    <scope>NUCLEOTIDE SEQUENCE</scope>
    <source>
        <strain evidence="6">TX3</strain>
    </source>
</reference>
<feature type="compositionally biased region" description="Low complexity" evidence="5">
    <location>
        <begin position="124"/>
        <end position="138"/>
    </location>
</feature>
<feature type="compositionally biased region" description="Low complexity" evidence="5">
    <location>
        <begin position="587"/>
        <end position="600"/>
    </location>
</feature>
<evidence type="ECO:0000256" key="2">
    <source>
        <dbReference type="ARBA" id="ARBA00022840"/>
    </source>
</evidence>
<dbReference type="GO" id="GO:0005829">
    <property type="term" value="C:cytosol"/>
    <property type="evidence" value="ECO:0007669"/>
    <property type="project" value="TreeGrafter"/>
</dbReference>
<organism evidence="6 7">
    <name type="scientific">Tilletia horrida</name>
    <dbReference type="NCBI Taxonomy" id="155126"/>
    <lineage>
        <taxon>Eukaryota</taxon>
        <taxon>Fungi</taxon>
        <taxon>Dikarya</taxon>
        <taxon>Basidiomycota</taxon>
        <taxon>Ustilaginomycotina</taxon>
        <taxon>Exobasidiomycetes</taxon>
        <taxon>Tilletiales</taxon>
        <taxon>Tilletiaceae</taxon>
        <taxon>Tilletia</taxon>
    </lineage>
</organism>
<evidence type="ECO:0000256" key="4">
    <source>
        <dbReference type="SAM" id="Coils"/>
    </source>
</evidence>
<proteinExistence type="predicted"/>
<feature type="compositionally biased region" description="Acidic residues" evidence="5">
    <location>
        <begin position="736"/>
        <end position="757"/>
    </location>
</feature>
<evidence type="ECO:0000313" key="6">
    <source>
        <dbReference type="EMBL" id="KAK0529712.1"/>
    </source>
</evidence>
<dbReference type="PANTHER" id="PTHR12280:SF20">
    <property type="entry name" value="4'-PHOSPHOPANTETHEINE PHOSPHATASE"/>
    <property type="match status" value="1"/>
</dbReference>
<feature type="region of interest" description="Disordered" evidence="5">
    <location>
        <begin position="418"/>
        <end position="470"/>
    </location>
</feature>
<comment type="caution">
    <text evidence="6">The sequence shown here is derived from an EMBL/GenBank/DDBJ whole genome shotgun (WGS) entry which is preliminary data.</text>
</comment>
<feature type="compositionally biased region" description="Polar residues" evidence="5">
    <location>
        <begin position="111"/>
        <end position="123"/>
    </location>
</feature>
<keyword evidence="3" id="KW-0173">Coenzyme A biosynthesis</keyword>
<feature type="region of interest" description="Disordered" evidence="5">
    <location>
        <begin position="562"/>
        <end position="615"/>
    </location>
</feature>
<evidence type="ECO:0000256" key="3">
    <source>
        <dbReference type="ARBA" id="ARBA00022993"/>
    </source>
</evidence>
<dbReference type="AlphaFoldDB" id="A0AAN6GEX3"/>
<dbReference type="SUPFAM" id="SSF53067">
    <property type="entry name" value="Actin-like ATPase domain"/>
    <property type="match status" value="2"/>
</dbReference>
<keyword evidence="7" id="KW-1185">Reference proteome</keyword>
<name>A0AAN6GEX3_9BASI</name>
<keyword evidence="2" id="KW-0067">ATP-binding</keyword>
<accession>A0AAN6GEX3</accession>
<dbReference type="InterPro" id="IPR043129">
    <property type="entry name" value="ATPase_NBD"/>
</dbReference>
<dbReference type="Pfam" id="PF03630">
    <property type="entry name" value="Fumble"/>
    <property type="match status" value="1"/>
</dbReference>
<feature type="compositionally biased region" description="Basic and acidic residues" evidence="5">
    <location>
        <begin position="452"/>
        <end position="461"/>
    </location>
</feature>
<dbReference type="EMBL" id="JAPDMQ010000235">
    <property type="protein sequence ID" value="KAK0529712.1"/>
    <property type="molecule type" value="Genomic_DNA"/>
</dbReference>
<feature type="region of interest" description="Disordered" evidence="5">
    <location>
        <begin position="714"/>
        <end position="757"/>
    </location>
</feature>
<dbReference type="GO" id="GO:0005524">
    <property type="term" value="F:ATP binding"/>
    <property type="evidence" value="ECO:0007669"/>
    <property type="project" value="UniProtKB-KW"/>
</dbReference>
<keyword evidence="4" id="KW-0175">Coiled coil</keyword>